<proteinExistence type="inferred from homology"/>
<keyword evidence="2" id="KW-1133">Transmembrane helix</keyword>
<dbReference type="AlphaFoldDB" id="A0A812R468"/>
<dbReference type="PANTHER" id="PTHR11206">
    <property type="entry name" value="MULTIDRUG RESISTANCE PROTEIN"/>
    <property type="match status" value="1"/>
</dbReference>
<dbReference type="GO" id="GO:0015297">
    <property type="term" value="F:antiporter activity"/>
    <property type="evidence" value="ECO:0007669"/>
    <property type="project" value="InterPro"/>
</dbReference>
<gene>
    <name evidence="3" type="primary">SLC47A1</name>
    <name evidence="3" type="ORF">SPIL2461_LOCUS10294</name>
</gene>
<comment type="similarity">
    <text evidence="1">Belongs to the multi antimicrobial extrusion (MATE) (TC 2.A.66.1) family.</text>
</comment>
<name>A0A812R468_SYMPI</name>
<sequence length="338" mass="35922">MAAARDLPEHGDRDLLRRLVIVAAPSWPIQAVARLVGLVEAAVIGQHLDEAALAAIGLGNVITNITGFSSLWGLSAGISTLSSQDWGASNFKALGITLQRAFLILLCVVDLPLLLIWLNSAKLLVAAGQHPDVAHYVGLYSSVRAPGLLFMSANCVLSRTLSAISNVQINLWMSITAALLHVCLSFLFIPSLGFVGAPVAACICDAYESLGILVLASRNPDFRKCWGGFTREAFSQWGSYLRISCPALMLMCIEWWTWDLMSFLAGFVSELAQAVQSVAPAVGDLQYSLGQAMGNGASTVVGNMLGEGNHKAAKRAARLTITLAVAAGQFQIGRTDVP</sequence>
<feature type="transmembrane region" description="Helical" evidence="2">
    <location>
        <begin position="195"/>
        <end position="216"/>
    </location>
</feature>
<dbReference type="GO" id="GO:0042910">
    <property type="term" value="F:xenobiotic transmembrane transporter activity"/>
    <property type="evidence" value="ECO:0007669"/>
    <property type="project" value="InterPro"/>
</dbReference>
<feature type="transmembrane region" description="Helical" evidence="2">
    <location>
        <begin position="169"/>
        <end position="189"/>
    </location>
</feature>
<reference evidence="3" key="1">
    <citation type="submission" date="2021-02" db="EMBL/GenBank/DDBJ databases">
        <authorList>
            <person name="Dougan E. K."/>
            <person name="Rhodes N."/>
            <person name="Thang M."/>
            <person name="Chan C."/>
        </authorList>
    </citation>
    <scope>NUCLEOTIDE SEQUENCE</scope>
</reference>
<feature type="transmembrane region" description="Helical" evidence="2">
    <location>
        <begin position="101"/>
        <end position="118"/>
    </location>
</feature>
<evidence type="ECO:0000256" key="1">
    <source>
        <dbReference type="ARBA" id="ARBA00010199"/>
    </source>
</evidence>
<evidence type="ECO:0000313" key="4">
    <source>
        <dbReference type="Proteomes" id="UP000649617"/>
    </source>
</evidence>
<dbReference type="EMBL" id="CAJNIZ010018890">
    <property type="protein sequence ID" value="CAE7417763.1"/>
    <property type="molecule type" value="Genomic_DNA"/>
</dbReference>
<keyword evidence="2" id="KW-0812">Transmembrane</keyword>
<protein>
    <submittedName>
        <fullName evidence="3">SLC47A1 protein</fullName>
    </submittedName>
</protein>
<keyword evidence="2" id="KW-0472">Membrane</keyword>
<dbReference type="GO" id="GO:0016020">
    <property type="term" value="C:membrane"/>
    <property type="evidence" value="ECO:0007669"/>
    <property type="project" value="InterPro"/>
</dbReference>
<dbReference type="OrthoDB" id="422231at2759"/>
<feature type="transmembrane region" description="Helical" evidence="2">
    <location>
        <begin position="138"/>
        <end position="157"/>
    </location>
</feature>
<organism evidence="3 4">
    <name type="scientific">Symbiodinium pilosum</name>
    <name type="common">Dinoflagellate</name>
    <dbReference type="NCBI Taxonomy" id="2952"/>
    <lineage>
        <taxon>Eukaryota</taxon>
        <taxon>Sar</taxon>
        <taxon>Alveolata</taxon>
        <taxon>Dinophyceae</taxon>
        <taxon>Suessiales</taxon>
        <taxon>Symbiodiniaceae</taxon>
        <taxon>Symbiodinium</taxon>
    </lineage>
</organism>
<comment type="caution">
    <text evidence="3">The sequence shown here is derived from an EMBL/GenBank/DDBJ whole genome shotgun (WGS) entry which is preliminary data.</text>
</comment>
<dbReference type="InterPro" id="IPR002528">
    <property type="entry name" value="MATE_fam"/>
</dbReference>
<evidence type="ECO:0000313" key="3">
    <source>
        <dbReference type="EMBL" id="CAE7417763.1"/>
    </source>
</evidence>
<dbReference type="Proteomes" id="UP000649617">
    <property type="component" value="Unassembled WGS sequence"/>
</dbReference>
<keyword evidence="4" id="KW-1185">Reference proteome</keyword>
<accession>A0A812R468</accession>
<evidence type="ECO:0000256" key="2">
    <source>
        <dbReference type="SAM" id="Phobius"/>
    </source>
</evidence>
<dbReference type="Pfam" id="PF01554">
    <property type="entry name" value="MatE"/>
    <property type="match status" value="2"/>
</dbReference>